<protein>
    <recommendedName>
        <fullName evidence="5">Lipoprotein</fullName>
    </recommendedName>
</protein>
<evidence type="ECO:0000313" key="4">
    <source>
        <dbReference type="Proteomes" id="UP001183420"/>
    </source>
</evidence>
<evidence type="ECO:0000256" key="1">
    <source>
        <dbReference type="SAM" id="MobiDB-lite"/>
    </source>
</evidence>
<dbReference type="Proteomes" id="UP001183420">
    <property type="component" value="Unassembled WGS sequence"/>
</dbReference>
<comment type="caution">
    <text evidence="3">The sequence shown here is derived from an EMBL/GenBank/DDBJ whole genome shotgun (WGS) entry which is preliminary data.</text>
</comment>
<feature type="region of interest" description="Disordered" evidence="1">
    <location>
        <begin position="28"/>
        <end position="73"/>
    </location>
</feature>
<feature type="chain" id="PRO_5046119595" description="Lipoprotein" evidence="2">
    <location>
        <begin position="24"/>
        <end position="174"/>
    </location>
</feature>
<organism evidence="3 4">
    <name type="scientific">Streptomyces millisiae</name>
    <dbReference type="NCBI Taxonomy" id="3075542"/>
    <lineage>
        <taxon>Bacteria</taxon>
        <taxon>Bacillati</taxon>
        <taxon>Actinomycetota</taxon>
        <taxon>Actinomycetes</taxon>
        <taxon>Kitasatosporales</taxon>
        <taxon>Streptomycetaceae</taxon>
        <taxon>Streptomyces</taxon>
    </lineage>
</organism>
<proteinExistence type="predicted"/>
<keyword evidence="2" id="KW-0732">Signal</keyword>
<dbReference type="RefSeq" id="WP_311594804.1">
    <property type="nucleotide sequence ID" value="NZ_JAVREM010000001.1"/>
</dbReference>
<feature type="signal peptide" evidence="2">
    <location>
        <begin position="1"/>
        <end position="23"/>
    </location>
</feature>
<feature type="compositionally biased region" description="Pro residues" evidence="1">
    <location>
        <begin position="55"/>
        <end position="69"/>
    </location>
</feature>
<evidence type="ECO:0008006" key="5">
    <source>
        <dbReference type="Google" id="ProtNLM"/>
    </source>
</evidence>
<evidence type="ECO:0000256" key="2">
    <source>
        <dbReference type="SAM" id="SignalP"/>
    </source>
</evidence>
<accession>A0ABU2LHS3</accession>
<dbReference type="PROSITE" id="PS51257">
    <property type="entry name" value="PROKAR_LIPOPROTEIN"/>
    <property type="match status" value="1"/>
</dbReference>
<feature type="compositionally biased region" description="Low complexity" evidence="1">
    <location>
        <begin position="42"/>
        <end position="54"/>
    </location>
</feature>
<name>A0ABU2LHS3_9ACTN</name>
<keyword evidence="4" id="KW-1185">Reference proteome</keyword>
<evidence type="ECO:0000313" key="3">
    <source>
        <dbReference type="EMBL" id="MDT0317071.1"/>
    </source>
</evidence>
<reference evidence="4" key="1">
    <citation type="submission" date="2023-07" db="EMBL/GenBank/DDBJ databases">
        <title>30 novel species of actinomycetes from the DSMZ collection.</title>
        <authorList>
            <person name="Nouioui I."/>
        </authorList>
    </citation>
    <scope>NUCLEOTIDE SEQUENCE [LARGE SCALE GENOMIC DNA]</scope>
    <source>
        <strain evidence="4">DSM 44918</strain>
    </source>
</reference>
<dbReference type="EMBL" id="JAVREM010000001">
    <property type="protein sequence ID" value="MDT0317071.1"/>
    <property type="molecule type" value="Genomic_DNA"/>
</dbReference>
<gene>
    <name evidence="3" type="ORF">RNC47_01820</name>
</gene>
<sequence>MATMMRRTSSTAVVGAVVAVVFAALTSCSSDPSDGAPPEEQSSGSDSGARASDPAPTPTEPATPSPSPTGPCVDGTCEIEVAVGDVVAVPETYGLGPIEVTAISDGTVEMVAPLTGSGYSVSGCSGGGGVSSAGGGGVGLSCDEGTVATINEAMSLEVVEALGSAAVLRIEPAG</sequence>